<accession>A0ABX1AKB9</accession>
<feature type="region of interest" description="Disordered" evidence="1">
    <location>
        <begin position="169"/>
        <end position="203"/>
    </location>
</feature>
<proteinExistence type="predicted"/>
<sequence length="203" mass="21252">MTMRPKRRARAGRPRASTAVAVAVLTLTTAGCGIRSMDLPVDDGPAPTRANCAAPGESGGTEVFLVCDSRVESVERELDGTGPPEDPAQRIALANALLGELQGDPPDEERAAGFSTNVPGDLRVTAAAGDGGGPVLRLNWHPDDLPAFALAQVICTFAQSEVFAEDAPVTLGGPDVETDRQDRQYTCTSAVRHRPDTLRPAAP</sequence>
<gene>
    <name evidence="2" type="ORF">HCJ92_09155</name>
</gene>
<comment type="caution">
    <text evidence="2">The sequence shown here is derived from an EMBL/GenBank/DDBJ whole genome shotgun (WGS) entry which is preliminary data.</text>
</comment>
<evidence type="ECO:0000313" key="2">
    <source>
        <dbReference type="EMBL" id="NJP66451.1"/>
    </source>
</evidence>
<keyword evidence="3" id="KW-1185">Reference proteome</keyword>
<protein>
    <recommendedName>
        <fullName evidence="4">Lipoprotein</fullName>
    </recommendedName>
</protein>
<dbReference type="EMBL" id="JAAVJB010000052">
    <property type="protein sequence ID" value="NJP66451.1"/>
    <property type="molecule type" value="Genomic_DNA"/>
</dbReference>
<dbReference type="Proteomes" id="UP000746503">
    <property type="component" value="Unassembled WGS sequence"/>
</dbReference>
<dbReference type="PROSITE" id="PS51257">
    <property type="entry name" value="PROKAR_LIPOPROTEIN"/>
    <property type="match status" value="1"/>
</dbReference>
<dbReference type="RefSeq" id="WP_167932976.1">
    <property type="nucleotide sequence ID" value="NZ_JAAVJB010000052.1"/>
</dbReference>
<name>A0ABX1AKB9_9ACTN</name>
<evidence type="ECO:0000256" key="1">
    <source>
        <dbReference type="SAM" id="MobiDB-lite"/>
    </source>
</evidence>
<evidence type="ECO:0000313" key="3">
    <source>
        <dbReference type="Proteomes" id="UP000746503"/>
    </source>
</evidence>
<organism evidence="2 3">
    <name type="scientific">Streptomyces spiramenti</name>
    <dbReference type="NCBI Taxonomy" id="2720606"/>
    <lineage>
        <taxon>Bacteria</taxon>
        <taxon>Bacillati</taxon>
        <taxon>Actinomycetota</taxon>
        <taxon>Actinomycetes</taxon>
        <taxon>Kitasatosporales</taxon>
        <taxon>Streptomycetaceae</taxon>
        <taxon>Streptomyces</taxon>
    </lineage>
</organism>
<reference evidence="2 3" key="1">
    <citation type="submission" date="2020-03" db="EMBL/GenBank/DDBJ databases">
        <title>Draft genome of Streptomyces sp. ventii, isolated from the Axial Seamount in the Pacific Ocean, and resequencing of the two type strains Streptomyces lonarensis strain NCL 716 and Streptomyces bohaiensis strain 11A07.</title>
        <authorList>
            <person name="Loughran R.M."/>
            <person name="Pfannmuller K.M."/>
            <person name="Wasson B.J."/>
            <person name="Deadmond M.C."/>
            <person name="Paddock B.E."/>
            <person name="Koyack M.J."/>
            <person name="Gallegos D.A."/>
            <person name="Mitchell E.A."/>
            <person name="Ushijima B."/>
            <person name="Saw J.H."/>
            <person name="Mcphail K.L."/>
            <person name="Videau P."/>
        </authorList>
    </citation>
    <scope>NUCLEOTIDE SEQUENCE [LARGE SCALE GENOMIC DNA]</scope>
    <source>
        <strain evidence="3">5675061</strain>
    </source>
</reference>
<evidence type="ECO:0008006" key="4">
    <source>
        <dbReference type="Google" id="ProtNLM"/>
    </source>
</evidence>